<evidence type="ECO:0000256" key="2">
    <source>
        <dbReference type="ARBA" id="ARBA00023315"/>
    </source>
</evidence>
<evidence type="ECO:0000256" key="1">
    <source>
        <dbReference type="ARBA" id="ARBA00022679"/>
    </source>
</evidence>
<dbReference type="GO" id="GO:0016747">
    <property type="term" value="F:acyltransferase activity, transferring groups other than amino-acyl groups"/>
    <property type="evidence" value="ECO:0007669"/>
    <property type="project" value="InterPro"/>
</dbReference>
<keyword evidence="5" id="KW-1185">Reference proteome</keyword>
<dbReference type="InterPro" id="IPR016181">
    <property type="entry name" value="Acyl_CoA_acyltransferase"/>
</dbReference>
<feature type="domain" description="N-acetyltransferase" evidence="3">
    <location>
        <begin position="6"/>
        <end position="176"/>
    </location>
</feature>
<reference evidence="4 5" key="1">
    <citation type="submission" date="2019-02" db="EMBL/GenBank/DDBJ databases">
        <title>Genomic Encyclopedia of Type Strains, Phase IV (KMG-IV): sequencing the most valuable type-strain genomes for metagenomic binning, comparative biology and taxonomic classification.</title>
        <authorList>
            <person name="Goeker M."/>
        </authorList>
    </citation>
    <scope>NUCLEOTIDE SEQUENCE [LARGE SCALE GENOMIC DNA]</scope>
    <source>
        <strain evidence="4 5">DSM 29486</strain>
    </source>
</reference>
<comment type="caution">
    <text evidence="4">The sequence shown here is derived from an EMBL/GenBank/DDBJ whole genome shotgun (WGS) entry which is preliminary data.</text>
</comment>
<dbReference type="Gene3D" id="3.40.630.30">
    <property type="match status" value="1"/>
</dbReference>
<dbReference type="InterPro" id="IPR000182">
    <property type="entry name" value="GNAT_dom"/>
</dbReference>
<protein>
    <submittedName>
        <fullName evidence="4">Acetyltransferase (GNAT) family protein</fullName>
    </submittedName>
</protein>
<evidence type="ECO:0000313" key="4">
    <source>
        <dbReference type="EMBL" id="RZT02209.1"/>
    </source>
</evidence>
<dbReference type="PANTHER" id="PTHR43877">
    <property type="entry name" value="AMINOALKYLPHOSPHONATE N-ACETYLTRANSFERASE-RELATED-RELATED"/>
    <property type="match status" value="1"/>
</dbReference>
<dbReference type="PANTHER" id="PTHR43877:SF2">
    <property type="entry name" value="AMINOALKYLPHOSPHONATE N-ACETYLTRANSFERASE-RELATED"/>
    <property type="match status" value="1"/>
</dbReference>
<gene>
    <name evidence="4" type="ORF">EV209_0318</name>
</gene>
<dbReference type="AlphaFoldDB" id="A0A4Q7PMQ5"/>
<dbReference type="PROSITE" id="PS51186">
    <property type="entry name" value="GNAT"/>
    <property type="match status" value="1"/>
</dbReference>
<dbReference type="CDD" id="cd04301">
    <property type="entry name" value="NAT_SF"/>
    <property type="match status" value="1"/>
</dbReference>
<dbReference type="Proteomes" id="UP000292927">
    <property type="component" value="Unassembled WGS sequence"/>
</dbReference>
<evidence type="ECO:0000259" key="3">
    <source>
        <dbReference type="PROSITE" id="PS51186"/>
    </source>
</evidence>
<dbReference type="Pfam" id="PF00583">
    <property type="entry name" value="Acetyltransf_1"/>
    <property type="match status" value="1"/>
</dbReference>
<dbReference type="EMBL" id="SGXF01000001">
    <property type="protein sequence ID" value="RZT02209.1"/>
    <property type="molecule type" value="Genomic_DNA"/>
</dbReference>
<organism evidence="4 5">
    <name type="scientific">Cuneatibacter caecimuris</name>
    <dbReference type="NCBI Taxonomy" id="1796618"/>
    <lineage>
        <taxon>Bacteria</taxon>
        <taxon>Bacillati</taxon>
        <taxon>Bacillota</taxon>
        <taxon>Clostridia</taxon>
        <taxon>Lachnospirales</taxon>
        <taxon>Lachnospiraceae</taxon>
        <taxon>Cuneatibacter</taxon>
    </lineage>
</organism>
<name>A0A4Q7PMQ5_9FIRM</name>
<keyword evidence="2" id="KW-0012">Acyltransferase</keyword>
<accession>A0A4Q7PMQ5</accession>
<dbReference type="RefSeq" id="WP_130432379.1">
    <property type="nucleotide sequence ID" value="NZ_SGXF01000001.1"/>
</dbReference>
<dbReference type="OrthoDB" id="9796381at2"/>
<dbReference type="InterPro" id="IPR050832">
    <property type="entry name" value="Bact_Acetyltransf"/>
</dbReference>
<evidence type="ECO:0000313" key="5">
    <source>
        <dbReference type="Proteomes" id="UP000292927"/>
    </source>
</evidence>
<sequence length="192" mass="21866">MRPAEYTLRRSREEDIPAILRLYHQAQDYFKQEGIDQWQDGYPEEFVVRDDVIKGYSHVLETEGRIVGTAILTCDGEPDYDVIEGGSWSSAEPFAAIHRVAVDNECKGCGLAGRIFQGLEEQAAGKRVAWVRIDTHEDNRSMQRFLEKQGYGRRGVIHLRRDGAPRIAFEKHLQFQKSGGEEQDEGIIAETL</sequence>
<proteinExistence type="predicted"/>
<dbReference type="SUPFAM" id="SSF55729">
    <property type="entry name" value="Acyl-CoA N-acyltransferases (Nat)"/>
    <property type="match status" value="1"/>
</dbReference>
<keyword evidence="1 4" id="KW-0808">Transferase</keyword>